<name>A0A8K0K2X5_LADFU</name>
<evidence type="ECO:0000256" key="3">
    <source>
        <dbReference type="ARBA" id="ARBA00022676"/>
    </source>
</evidence>
<dbReference type="OrthoDB" id="2017643at2759"/>
<evidence type="ECO:0000256" key="1">
    <source>
        <dbReference type="ARBA" id="ARBA00004167"/>
    </source>
</evidence>
<dbReference type="PANTHER" id="PTHR21461">
    <property type="entry name" value="GLYCOSYLTRANSFERASE FAMILY 92 PROTEIN"/>
    <property type="match status" value="1"/>
</dbReference>
<dbReference type="GO" id="GO:0016757">
    <property type="term" value="F:glycosyltransferase activity"/>
    <property type="evidence" value="ECO:0007669"/>
    <property type="project" value="UniProtKB-UniRule"/>
</dbReference>
<evidence type="ECO:0000313" key="10">
    <source>
        <dbReference type="Proteomes" id="UP000792457"/>
    </source>
</evidence>
<proteinExistence type="inferred from homology"/>
<keyword evidence="10" id="KW-1185">Reference proteome</keyword>
<dbReference type="EC" id="2.4.1.-" evidence="8"/>
<accession>A0A8K0K2X5</accession>
<dbReference type="Proteomes" id="UP000792457">
    <property type="component" value="Unassembled WGS sequence"/>
</dbReference>
<evidence type="ECO:0000256" key="7">
    <source>
        <dbReference type="ARBA" id="ARBA00023136"/>
    </source>
</evidence>
<keyword evidence="6 8" id="KW-1133">Transmembrane helix</keyword>
<comment type="subcellular location">
    <subcellularLocation>
        <location evidence="1">Membrane</location>
        <topology evidence="1">Single-pass membrane protein</topology>
    </subcellularLocation>
</comment>
<comment type="similarity">
    <text evidence="2 8">Belongs to the glycosyltransferase 92 family.</text>
</comment>
<dbReference type="Pfam" id="PF01697">
    <property type="entry name" value="Glyco_transf_92"/>
    <property type="match status" value="1"/>
</dbReference>
<dbReference type="EMBL" id="KZ308319">
    <property type="protein sequence ID" value="KAG8227327.1"/>
    <property type="molecule type" value="Genomic_DNA"/>
</dbReference>
<gene>
    <name evidence="9" type="ORF">J437_LFUL006768</name>
</gene>
<evidence type="ECO:0000256" key="4">
    <source>
        <dbReference type="ARBA" id="ARBA00022679"/>
    </source>
</evidence>
<comment type="caution">
    <text evidence="9">The sequence shown here is derived from an EMBL/GenBank/DDBJ whole genome shotgun (WGS) entry which is preliminary data.</text>
</comment>
<reference evidence="9" key="1">
    <citation type="submission" date="2013-04" db="EMBL/GenBank/DDBJ databases">
        <authorList>
            <person name="Qu J."/>
            <person name="Murali S.C."/>
            <person name="Bandaranaike D."/>
            <person name="Bellair M."/>
            <person name="Blankenburg K."/>
            <person name="Chao H."/>
            <person name="Dinh H."/>
            <person name="Doddapaneni H."/>
            <person name="Downs B."/>
            <person name="Dugan-Rocha S."/>
            <person name="Elkadiri S."/>
            <person name="Gnanaolivu R.D."/>
            <person name="Hernandez B."/>
            <person name="Javaid M."/>
            <person name="Jayaseelan J.C."/>
            <person name="Lee S."/>
            <person name="Li M."/>
            <person name="Ming W."/>
            <person name="Munidasa M."/>
            <person name="Muniz J."/>
            <person name="Nguyen L."/>
            <person name="Ongeri F."/>
            <person name="Osuji N."/>
            <person name="Pu L.-L."/>
            <person name="Puazo M."/>
            <person name="Qu C."/>
            <person name="Quiroz J."/>
            <person name="Raj R."/>
            <person name="Weissenberger G."/>
            <person name="Xin Y."/>
            <person name="Zou X."/>
            <person name="Han Y."/>
            <person name="Richards S."/>
            <person name="Worley K."/>
            <person name="Muzny D."/>
            <person name="Gibbs R."/>
        </authorList>
    </citation>
    <scope>NUCLEOTIDE SEQUENCE</scope>
    <source>
        <strain evidence="9">Sampled in the wild</strain>
    </source>
</reference>
<keyword evidence="5 8" id="KW-0812">Transmembrane</keyword>
<sequence>MSWDERQMRTFAFTCLIGYARRDVKSWKGYRNPLPVPRESTSVSAVIARDSPATEHATQGRIEVVAVKRQDALPAKLFSPSSAGKVSQRMEWCACRGRSVRRAVFMLAIWGLTALAVLHLAAHSVNPPTLSGGYVSSRLLLQKRNEPHGLRAEFTSTTENILELEPIVDKSPSRSEDMIVAEIQRRLPSLPIAYWNQHKNKPMFFKNESCAKFPSLFELEFNNLYWQSLRTSNGTFQLFGAYYDNRALSKIGPAVRILGMVNRIEPKVKTYCQFWFENQKEPVFVKVLEYKYIWYRKWGNYKQGIFQPYLIACQIPTKYHKQVPASVSLVESPCDTATNNLRVIYNKPEKKKGFAVCVKGLDFLHDDLSVRLVEWIELLLILGAEKVFMYELQVHPNISKVLRYYEEQGKVEVTPLTLPGGQPNVPGFQHMYLVKKVNHKRQNELIPYNDCLYKNLYTYEYIALLDVDEVIMPINTMTWRELMDEVLPKALAIRNETRASYNVRNVYFLDDLIHAHGWFKDTPKYMHMLQHVYRAKNFTNPGQFVKCFHNPERALTLHNHFPLACLGSGCTSYPINTTDAQLQHYRADCVRTLKKTCVEYRKNSVMDTTIWKYKDKLIARTTETLRKLGFFGPRGSGAQLELGSMETT</sequence>
<protein>
    <recommendedName>
        <fullName evidence="8">Glycosyltransferase family 92 protein</fullName>
        <ecNumber evidence="8">2.4.1.-</ecNumber>
    </recommendedName>
</protein>
<evidence type="ECO:0000256" key="8">
    <source>
        <dbReference type="RuleBase" id="RU366017"/>
    </source>
</evidence>
<evidence type="ECO:0000256" key="2">
    <source>
        <dbReference type="ARBA" id="ARBA00007647"/>
    </source>
</evidence>
<dbReference type="GO" id="GO:0005737">
    <property type="term" value="C:cytoplasm"/>
    <property type="evidence" value="ECO:0007669"/>
    <property type="project" value="TreeGrafter"/>
</dbReference>
<evidence type="ECO:0000256" key="5">
    <source>
        <dbReference type="ARBA" id="ARBA00022692"/>
    </source>
</evidence>
<dbReference type="InterPro" id="IPR008166">
    <property type="entry name" value="Glyco_transf_92"/>
</dbReference>
<keyword evidence="3 8" id="KW-0328">Glycosyltransferase</keyword>
<dbReference type="AlphaFoldDB" id="A0A8K0K2X5"/>
<evidence type="ECO:0000256" key="6">
    <source>
        <dbReference type="ARBA" id="ARBA00022989"/>
    </source>
</evidence>
<dbReference type="GO" id="GO:0016020">
    <property type="term" value="C:membrane"/>
    <property type="evidence" value="ECO:0007669"/>
    <property type="project" value="UniProtKB-SubCell"/>
</dbReference>
<dbReference type="PANTHER" id="PTHR21461:SF83">
    <property type="entry name" value="GLYCOSYLTRANSFERASE FAMILY 92 PROTEIN"/>
    <property type="match status" value="1"/>
</dbReference>
<keyword evidence="4 8" id="KW-0808">Transferase</keyword>
<feature type="transmembrane region" description="Helical" evidence="8">
    <location>
        <begin position="103"/>
        <end position="122"/>
    </location>
</feature>
<keyword evidence="7 8" id="KW-0472">Membrane</keyword>
<reference evidence="9" key="2">
    <citation type="submission" date="2017-10" db="EMBL/GenBank/DDBJ databases">
        <title>Ladona fulva Genome sequencing and assembly.</title>
        <authorList>
            <person name="Murali S."/>
            <person name="Richards S."/>
            <person name="Bandaranaike D."/>
            <person name="Bellair M."/>
            <person name="Blankenburg K."/>
            <person name="Chao H."/>
            <person name="Dinh H."/>
            <person name="Doddapaneni H."/>
            <person name="Dugan-Rocha S."/>
            <person name="Elkadiri S."/>
            <person name="Gnanaolivu R."/>
            <person name="Hernandez B."/>
            <person name="Skinner E."/>
            <person name="Javaid M."/>
            <person name="Lee S."/>
            <person name="Li M."/>
            <person name="Ming W."/>
            <person name="Munidasa M."/>
            <person name="Muniz J."/>
            <person name="Nguyen L."/>
            <person name="Hughes D."/>
            <person name="Osuji N."/>
            <person name="Pu L.-L."/>
            <person name="Puazo M."/>
            <person name="Qu C."/>
            <person name="Quiroz J."/>
            <person name="Raj R."/>
            <person name="Weissenberger G."/>
            <person name="Xin Y."/>
            <person name="Zou X."/>
            <person name="Han Y."/>
            <person name="Worley K."/>
            <person name="Muzny D."/>
            <person name="Gibbs R."/>
        </authorList>
    </citation>
    <scope>NUCLEOTIDE SEQUENCE</scope>
    <source>
        <strain evidence="9">Sampled in the wild</strain>
    </source>
</reference>
<evidence type="ECO:0000313" key="9">
    <source>
        <dbReference type="EMBL" id="KAG8227327.1"/>
    </source>
</evidence>
<organism evidence="9 10">
    <name type="scientific">Ladona fulva</name>
    <name type="common">Scarce chaser dragonfly</name>
    <name type="synonym">Libellula fulva</name>
    <dbReference type="NCBI Taxonomy" id="123851"/>
    <lineage>
        <taxon>Eukaryota</taxon>
        <taxon>Metazoa</taxon>
        <taxon>Ecdysozoa</taxon>
        <taxon>Arthropoda</taxon>
        <taxon>Hexapoda</taxon>
        <taxon>Insecta</taxon>
        <taxon>Pterygota</taxon>
        <taxon>Palaeoptera</taxon>
        <taxon>Odonata</taxon>
        <taxon>Epiprocta</taxon>
        <taxon>Anisoptera</taxon>
        <taxon>Libelluloidea</taxon>
        <taxon>Libellulidae</taxon>
        <taxon>Ladona</taxon>
    </lineage>
</organism>